<evidence type="ECO:0000313" key="9">
    <source>
        <dbReference type="Proteomes" id="UP000553632"/>
    </source>
</evidence>
<dbReference type="AlphaFoldDB" id="A0A7J6NDW1"/>
<feature type="chain" id="PRO_5029916496" description="Cyclic nucleotide-binding domain-containing protein" evidence="6">
    <location>
        <begin position="32"/>
        <end position="770"/>
    </location>
</feature>
<evidence type="ECO:0000256" key="1">
    <source>
        <dbReference type="ARBA" id="ARBA00004141"/>
    </source>
</evidence>
<proteinExistence type="predicted"/>
<dbReference type="PROSITE" id="PS50042">
    <property type="entry name" value="CNMP_BINDING_3"/>
    <property type="match status" value="2"/>
</dbReference>
<dbReference type="Proteomes" id="UP000553632">
    <property type="component" value="Unassembled WGS sequence"/>
</dbReference>
<dbReference type="GO" id="GO:0003700">
    <property type="term" value="F:DNA-binding transcription factor activity"/>
    <property type="evidence" value="ECO:0007669"/>
    <property type="project" value="TreeGrafter"/>
</dbReference>
<evidence type="ECO:0000313" key="8">
    <source>
        <dbReference type="EMBL" id="KAF4681670.1"/>
    </source>
</evidence>
<keyword evidence="6" id="KW-0732">Signal</keyword>
<gene>
    <name evidence="8" type="ORF">FOZ63_022024</name>
</gene>
<dbReference type="PANTHER" id="PTHR24567:SF74">
    <property type="entry name" value="HTH-TYPE TRANSCRIPTIONAL REGULATOR ARCR"/>
    <property type="match status" value="1"/>
</dbReference>
<feature type="transmembrane region" description="Helical" evidence="5">
    <location>
        <begin position="89"/>
        <end position="109"/>
    </location>
</feature>
<dbReference type="PANTHER" id="PTHR24567">
    <property type="entry name" value="CRP FAMILY TRANSCRIPTIONAL REGULATORY PROTEIN"/>
    <property type="match status" value="1"/>
</dbReference>
<feature type="transmembrane region" description="Helical" evidence="5">
    <location>
        <begin position="121"/>
        <end position="139"/>
    </location>
</feature>
<accession>A0A7J6NDW1</accession>
<dbReference type="InterPro" id="IPR014710">
    <property type="entry name" value="RmlC-like_jellyroll"/>
</dbReference>
<keyword evidence="2 5" id="KW-0812">Transmembrane</keyword>
<feature type="transmembrane region" description="Helical" evidence="5">
    <location>
        <begin position="681"/>
        <end position="705"/>
    </location>
</feature>
<dbReference type="Gene3D" id="2.60.120.10">
    <property type="entry name" value="Jelly Rolls"/>
    <property type="match status" value="2"/>
</dbReference>
<keyword evidence="3 5" id="KW-1133">Transmembrane helix</keyword>
<feature type="transmembrane region" description="Helical" evidence="5">
    <location>
        <begin position="635"/>
        <end position="661"/>
    </location>
</feature>
<dbReference type="Pfam" id="PF02535">
    <property type="entry name" value="Zip"/>
    <property type="match status" value="1"/>
</dbReference>
<feature type="domain" description="Cyclic nucleotide-binding" evidence="7">
    <location>
        <begin position="180"/>
        <end position="286"/>
    </location>
</feature>
<comment type="caution">
    <text evidence="8">The sequence shown here is derived from an EMBL/GenBank/DDBJ whole genome shotgun (WGS) entry which is preliminary data.</text>
</comment>
<feature type="domain" description="Cyclic nucleotide-binding" evidence="7">
    <location>
        <begin position="310"/>
        <end position="378"/>
    </location>
</feature>
<evidence type="ECO:0000256" key="5">
    <source>
        <dbReference type="SAM" id="Phobius"/>
    </source>
</evidence>
<feature type="transmembrane region" description="Helical" evidence="5">
    <location>
        <begin position="717"/>
        <end position="735"/>
    </location>
</feature>
<dbReference type="InterPro" id="IPR000595">
    <property type="entry name" value="cNMP-bd_dom"/>
</dbReference>
<feature type="transmembrane region" description="Helical" evidence="5">
    <location>
        <begin position="61"/>
        <end position="82"/>
    </location>
</feature>
<keyword evidence="9" id="KW-1185">Reference proteome</keyword>
<dbReference type="EMBL" id="JABANO010040908">
    <property type="protein sequence ID" value="KAF4681670.1"/>
    <property type="molecule type" value="Genomic_DNA"/>
</dbReference>
<keyword evidence="4 5" id="KW-0472">Membrane</keyword>
<organism evidence="8 9">
    <name type="scientific">Perkinsus olseni</name>
    <name type="common">Perkinsus atlanticus</name>
    <dbReference type="NCBI Taxonomy" id="32597"/>
    <lineage>
        <taxon>Eukaryota</taxon>
        <taxon>Sar</taxon>
        <taxon>Alveolata</taxon>
        <taxon>Perkinsozoa</taxon>
        <taxon>Perkinsea</taxon>
        <taxon>Perkinsida</taxon>
        <taxon>Perkinsidae</taxon>
        <taxon>Perkinsus</taxon>
    </lineage>
</organism>
<sequence>MKHLHGKTAGLDRSWFGLGLLLLLISLSVRAREAQESPRVLLTTVAEDEVEDSTALNVLEAVGWAALSAISLPIGSTIAIFWPPGQRVSSILLAFGSGSLLEALSIELFGHVLHATDDKRVIYSLIAGALIGCLIFVLLNKMLNDRGGFYRHENMISQYVMRVKMKMMESLLRRLKQVPMLSGLRDIELYNLAKSLESSRYHAGALVICDATTSAAAYSPLFFVVSGEVLVTTRFNDGVESTCVAGPNAIFGQMTLCTGVPVVTTALTQTPVKLLRLPAAEVQRLLLEKDSVREFVSNCAVSRLSQPGTVFADCSEETLARLVSAMTQCELQIGDVLFFEVDRTCPIYLIILGQIEVWYESDPAVASLGHGGSENEFASEGVPVHPTGERILFAVSELIGTEHLVYGHSVAAVATATKPTVVFKLQRNDLDRLMEHDGALRAAMEKYATRQLSSRLQESVNTTPRPTFHRSSSVVFPGLIDLKLPGPSPEVPVLRPSMTTAFDRAVPHDPPRLRSYTQTFVDNVISTPSSTPITRAGARRMSAVWGDDDYTISKIARHMSPVAAVAHLDVHDLVSVCDDESSEASEALSKHSDIASGHALDNEEVVSVCSDGKSRRHAATVVWLGILIDGIPESLVIGILVSTSSLNSVITFVFGVFMANLPEAMSSSATMLQYGMSRTRVFIMWSSIVILTAVGAALGSFIFPPIPEDETTLVREVMIAMIEGCGGGAMLAMIAETALPEASHASSVTGLVGTSTVAGFLSTLFVKSLA</sequence>
<comment type="subcellular location">
    <subcellularLocation>
        <location evidence="1">Membrane</location>
        <topology evidence="1">Multi-pass membrane protein</topology>
    </subcellularLocation>
</comment>
<protein>
    <recommendedName>
        <fullName evidence="7">Cyclic nucleotide-binding domain-containing protein</fullName>
    </recommendedName>
</protein>
<evidence type="ECO:0000259" key="7">
    <source>
        <dbReference type="PROSITE" id="PS50042"/>
    </source>
</evidence>
<dbReference type="CDD" id="cd00038">
    <property type="entry name" value="CAP_ED"/>
    <property type="match status" value="2"/>
</dbReference>
<dbReference type="InterPro" id="IPR003689">
    <property type="entry name" value="ZIP"/>
</dbReference>
<dbReference type="InterPro" id="IPR018490">
    <property type="entry name" value="cNMP-bd_dom_sf"/>
</dbReference>
<evidence type="ECO:0000256" key="4">
    <source>
        <dbReference type="ARBA" id="ARBA00023136"/>
    </source>
</evidence>
<dbReference type="Pfam" id="PF00027">
    <property type="entry name" value="cNMP_binding"/>
    <property type="match status" value="1"/>
</dbReference>
<feature type="transmembrane region" description="Helical" evidence="5">
    <location>
        <begin position="747"/>
        <end position="766"/>
    </location>
</feature>
<dbReference type="GO" id="GO:0016020">
    <property type="term" value="C:membrane"/>
    <property type="evidence" value="ECO:0007669"/>
    <property type="project" value="UniProtKB-SubCell"/>
</dbReference>
<dbReference type="SUPFAM" id="SSF51206">
    <property type="entry name" value="cAMP-binding domain-like"/>
    <property type="match status" value="2"/>
</dbReference>
<reference evidence="8 9" key="1">
    <citation type="submission" date="2020-04" db="EMBL/GenBank/DDBJ databases">
        <title>Perkinsus olseni comparative genomics.</title>
        <authorList>
            <person name="Bogema D.R."/>
        </authorList>
    </citation>
    <scope>NUCLEOTIDE SEQUENCE [LARGE SCALE GENOMIC DNA]</scope>
    <source>
        <strain evidence="8 9">ATCC PRA-207</strain>
    </source>
</reference>
<evidence type="ECO:0000256" key="3">
    <source>
        <dbReference type="ARBA" id="ARBA00022989"/>
    </source>
</evidence>
<dbReference type="OMA" id="TIGIMIC"/>
<dbReference type="GO" id="GO:0005829">
    <property type="term" value="C:cytosol"/>
    <property type="evidence" value="ECO:0007669"/>
    <property type="project" value="TreeGrafter"/>
</dbReference>
<dbReference type="InterPro" id="IPR050397">
    <property type="entry name" value="Env_Response_Regulators"/>
</dbReference>
<evidence type="ECO:0000256" key="2">
    <source>
        <dbReference type="ARBA" id="ARBA00022692"/>
    </source>
</evidence>
<feature type="signal peptide" evidence="6">
    <location>
        <begin position="1"/>
        <end position="31"/>
    </location>
</feature>
<dbReference type="GO" id="GO:0046873">
    <property type="term" value="F:metal ion transmembrane transporter activity"/>
    <property type="evidence" value="ECO:0007669"/>
    <property type="project" value="InterPro"/>
</dbReference>
<evidence type="ECO:0000256" key="6">
    <source>
        <dbReference type="SAM" id="SignalP"/>
    </source>
</evidence>
<name>A0A7J6NDW1_PEROL</name>